<keyword evidence="3" id="KW-1185">Reference proteome</keyword>
<dbReference type="Proteomes" id="UP001151760">
    <property type="component" value="Unassembled WGS sequence"/>
</dbReference>
<feature type="region of interest" description="Disordered" evidence="1">
    <location>
        <begin position="425"/>
        <end position="471"/>
    </location>
</feature>
<proteinExistence type="predicted"/>
<evidence type="ECO:0000256" key="1">
    <source>
        <dbReference type="SAM" id="MobiDB-lite"/>
    </source>
</evidence>
<dbReference type="EMBL" id="BQNB010020849">
    <property type="protein sequence ID" value="GJU00283.1"/>
    <property type="molecule type" value="Genomic_DNA"/>
</dbReference>
<evidence type="ECO:0000313" key="2">
    <source>
        <dbReference type="EMBL" id="GJU00283.1"/>
    </source>
</evidence>
<organism evidence="2 3">
    <name type="scientific">Tanacetum coccineum</name>
    <dbReference type="NCBI Taxonomy" id="301880"/>
    <lineage>
        <taxon>Eukaryota</taxon>
        <taxon>Viridiplantae</taxon>
        <taxon>Streptophyta</taxon>
        <taxon>Embryophyta</taxon>
        <taxon>Tracheophyta</taxon>
        <taxon>Spermatophyta</taxon>
        <taxon>Magnoliopsida</taxon>
        <taxon>eudicotyledons</taxon>
        <taxon>Gunneridae</taxon>
        <taxon>Pentapetalae</taxon>
        <taxon>asterids</taxon>
        <taxon>campanulids</taxon>
        <taxon>Asterales</taxon>
        <taxon>Asteraceae</taxon>
        <taxon>Asteroideae</taxon>
        <taxon>Anthemideae</taxon>
        <taxon>Anthemidinae</taxon>
        <taxon>Tanacetum</taxon>
    </lineage>
</organism>
<accession>A0ABQ5ILS5</accession>
<reference evidence="2" key="1">
    <citation type="journal article" date="2022" name="Int. J. Mol. Sci.">
        <title>Draft Genome of Tanacetum Coccineum: Genomic Comparison of Closely Related Tanacetum-Family Plants.</title>
        <authorList>
            <person name="Yamashiro T."/>
            <person name="Shiraishi A."/>
            <person name="Nakayama K."/>
            <person name="Satake H."/>
        </authorList>
    </citation>
    <scope>NUCLEOTIDE SEQUENCE</scope>
</reference>
<gene>
    <name evidence="2" type="ORF">Tco_1110621</name>
</gene>
<evidence type="ECO:0000313" key="3">
    <source>
        <dbReference type="Proteomes" id="UP001151760"/>
    </source>
</evidence>
<reference evidence="2" key="2">
    <citation type="submission" date="2022-01" db="EMBL/GenBank/DDBJ databases">
        <authorList>
            <person name="Yamashiro T."/>
            <person name="Shiraishi A."/>
            <person name="Satake H."/>
            <person name="Nakayama K."/>
        </authorList>
    </citation>
    <scope>NUCLEOTIDE SEQUENCE</scope>
</reference>
<sequence>MGVLSILDREDLKVIYELVMKLKKKSDYGFGMINLLKQQLENLEILMMLTQQKSDHEEKKGFVNQWTLHLLAGYELTTPELMANCLGDDASKQGRIDIGDINTDAEITLIDETQGRINDIIADEDITLIPKLIIKLLKMTIKAHSDPVNKDLQWIIPWLPRYQKKYIRKFKHIDIRYYFIKEQGENGVVELHFVRREYQLADIFTKALGRERLDFVINKLGMRSMSPETLKRLAKEEEKIMSQEEIQQAAHEETWVPKADRVKIGTTNMRIDPTTTQKEETYQIFLDIKNTTFYKAFLASADVPKIYMQQLWFTVTKIKNTNYYEFKLANKECQFDVEVFRKALDICPRVQGKDFIVPPSEEELLTFLIVLGYKGELTHMPQMLIDHMHQPWRTLASIINKCLSGRQLAMTDFVDLEIGEDFQDGLIPPKKSRGKGSQGKKSDVTPKPTSVKVFDESDLEPTRRQTGSRRMSKKKVLIFADDNIILEPDVAL</sequence>
<protein>
    <submittedName>
        <fullName evidence="2">Uncharacterized protein</fullName>
    </submittedName>
</protein>
<comment type="caution">
    <text evidence="2">The sequence shown here is derived from an EMBL/GenBank/DDBJ whole genome shotgun (WGS) entry which is preliminary data.</text>
</comment>
<name>A0ABQ5ILS5_9ASTR</name>